<dbReference type="InterPro" id="IPR011104">
    <property type="entry name" value="Hpr_kin/Pase_C"/>
</dbReference>
<evidence type="ECO:0000259" key="1">
    <source>
        <dbReference type="Pfam" id="PF07475"/>
    </source>
</evidence>
<dbReference type="EMBL" id="CP058214">
    <property type="protein sequence ID" value="QPC42551.1"/>
    <property type="molecule type" value="Genomic_DNA"/>
</dbReference>
<dbReference type="CDD" id="cd01918">
    <property type="entry name" value="HprK_C"/>
    <property type="match status" value="1"/>
</dbReference>
<dbReference type="InterPro" id="IPR027417">
    <property type="entry name" value="P-loop_NTPase"/>
</dbReference>
<reference evidence="2 3" key="1">
    <citation type="submission" date="2020-06" db="EMBL/GenBank/DDBJ databases">
        <title>Genome sequence of 2 isolates from Red Sea Mangroves.</title>
        <authorList>
            <person name="Sefrji F."/>
            <person name="Michoud G."/>
            <person name="Merlino G."/>
            <person name="Daffonchio D."/>
        </authorList>
    </citation>
    <scope>NUCLEOTIDE SEQUENCE [LARGE SCALE GENOMIC DNA]</scope>
    <source>
        <strain evidence="2 3">R1DC25</strain>
    </source>
</reference>
<organism evidence="2 3">
    <name type="scientific">Kaustia mangrovi</name>
    <dbReference type="NCBI Taxonomy" id="2593653"/>
    <lineage>
        <taxon>Bacteria</taxon>
        <taxon>Pseudomonadati</taxon>
        <taxon>Pseudomonadota</taxon>
        <taxon>Alphaproteobacteria</taxon>
        <taxon>Hyphomicrobiales</taxon>
        <taxon>Parvibaculaceae</taxon>
        <taxon>Kaustia</taxon>
    </lineage>
</organism>
<accession>A0A7S8C392</accession>
<dbReference type="AlphaFoldDB" id="A0A7S8C392"/>
<keyword evidence="2" id="KW-0067">ATP-binding</keyword>
<proteinExistence type="predicted"/>
<dbReference type="GO" id="GO:0005524">
    <property type="term" value="F:ATP binding"/>
    <property type="evidence" value="ECO:0007669"/>
    <property type="project" value="UniProtKB-KW"/>
</dbReference>
<keyword evidence="2" id="KW-0547">Nucleotide-binding</keyword>
<dbReference type="Proteomes" id="UP000593594">
    <property type="component" value="Chromosome"/>
</dbReference>
<dbReference type="Gene3D" id="3.40.50.300">
    <property type="entry name" value="P-loop containing nucleotide triphosphate hydrolases"/>
    <property type="match status" value="1"/>
</dbReference>
<gene>
    <name evidence="2" type="ORF">HW532_07425</name>
</gene>
<dbReference type="RefSeq" id="WP_213163785.1">
    <property type="nucleotide sequence ID" value="NZ_CP058214.1"/>
</dbReference>
<evidence type="ECO:0000313" key="3">
    <source>
        <dbReference type="Proteomes" id="UP000593594"/>
    </source>
</evidence>
<name>A0A7S8C392_9HYPH</name>
<dbReference type="SUPFAM" id="SSF53795">
    <property type="entry name" value="PEP carboxykinase-like"/>
    <property type="match status" value="1"/>
</dbReference>
<evidence type="ECO:0000313" key="2">
    <source>
        <dbReference type="EMBL" id="QPC42551.1"/>
    </source>
</evidence>
<keyword evidence="3" id="KW-1185">Reference proteome</keyword>
<protein>
    <submittedName>
        <fullName evidence="2">ATP-binding protein</fullName>
    </submittedName>
</protein>
<feature type="domain" description="HPr kinase/phosphorylase C-terminal" evidence="1">
    <location>
        <begin position="9"/>
        <end position="94"/>
    </location>
</feature>
<dbReference type="KEGG" id="kmn:HW532_07425"/>
<dbReference type="Pfam" id="PF07475">
    <property type="entry name" value="Hpr_kinase_C"/>
    <property type="match status" value="1"/>
</dbReference>
<dbReference type="GO" id="GO:0000155">
    <property type="term" value="F:phosphorelay sensor kinase activity"/>
    <property type="evidence" value="ECO:0007669"/>
    <property type="project" value="InterPro"/>
</dbReference>
<sequence>MSSRDGGASIHGTCIAVGGHGVLLFGAPGSGKSDLALRLIDTDGRGTGPERLTAQLVADDQVVLAARGGRLIARAPDALAGRLEVRGLGIVSVAYLEEAPVLCAARLDGTAAPERLPDFSQRTATLCGIAIPELALDARAPSAPAVIRAAVIAFAGAGRQGFGTT</sequence>
<dbReference type="GO" id="GO:0006109">
    <property type="term" value="P:regulation of carbohydrate metabolic process"/>
    <property type="evidence" value="ECO:0007669"/>
    <property type="project" value="InterPro"/>
</dbReference>